<dbReference type="Proteomes" id="UP000033946">
    <property type="component" value="Unassembled WGS sequence"/>
</dbReference>
<dbReference type="EMBL" id="LCNE01000001">
    <property type="protein sequence ID" value="KKU49434.1"/>
    <property type="molecule type" value="Genomic_DNA"/>
</dbReference>
<gene>
    <name evidence="2" type="ORF">UX69_C0001G0018</name>
</gene>
<evidence type="ECO:0000313" key="3">
    <source>
        <dbReference type="Proteomes" id="UP000033946"/>
    </source>
</evidence>
<comment type="caution">
    <text evidence="2">The sequence shown here is derived from an EMBL/GenBank/DDBJ whole genome shotgun (WGS) entry which is preliminary data.</text>
</comment>
<dbReference type="AlphaFoldDB" id="A0A0G1QX37"/>
<evidence type="ECO:0000313" key="2">
    <source>
        <dbReference type="EMBL" id="KKU49434.1"/>
    </source>
</evidence>
<sequence length="76" mass="8580">MGLYPTRKTHKAYARHSRESGNLIRAPTDNVLIGSRIGCGMTEREVADETARVLFLEVFASSPSFESQRCQHLQRT</sequence>
<reference evidence="2 3" key="1">
    <citation type="journal article" date="2015" name="Nature">
        <title>rRNA introns, odd ribosomes, and small enigmatic genomes across a large radiation of phyla.</title>
        <authorList>
            <person name="Brown C.T."/>
            <person name="Hug L.A."/>
            <person name="Thomas B.C."/>
            <person name="Sharon I."/>
            <person name="Castelle C.J."/>
            <person name="Singh A."/>
            <person name="Wilkins M.J."/>
            <person name="Williams K.H."/>
            <person name="Banfield J.F."/>
        </authorList>
    </citation>
    <scope>NUCLEOTIDE SEQUENCE [LARGE SCALE GENOMIC DNA]</scope>
</reference>
<feature type="region of interest" description="Disordered" evidence="1">
    <location>
        <begin position="1"/>
        <end position="20"/>
    </location>
</feature>
<organism evidence="2 3">
    <name type="scientific">candidate division WWE3 bacterium GW2011_GWA2_46_9</name>
    <dbReference type="NCBI Taxonomy" id="1619111"/>
    <lineage>
        <taxon>Bacteria</taxon>
        <taxon>Katanobacteria</taxon>
    </lineage>
</organism>
<accession>A0A0G1QX37</accession>
<name>A0A0G1QX37_UNCKA</name>
<evidence type="ECO:0000256" key="1">
    <source>
        <dbReference type="SAM" id="MobiDB-lite"/>
    </source>
</evidence>
<proteinExistence type="predicted"/>
<protein>
    <submittedName>
        <fullName evidence="2">Uncharacterized protein</fullName>
    </submittedName>
</protein>